<proteinExistence type="predicted"/>
<name>A0ABV8K2W6_9BACL</name>
<gene>
    <name evidence="1" type="ORF">ACFOZ8_11910</name>
</gene>
<dbReference type="RefSeq" id="WP_377719024.1">
    <property type="nucleotide sequence ID" value="NZ_JBHSAM010000025.1"/>
</dbReference>
<keyword evidence="2" id="KW-1185">Reference proteome</keyword>
<evidence type="ECO:0000313" key="2">
    <source>
        <dbReference type="Proteomes" id="UP001595715"/>
    </source>
</evidence>
<reference evidence="2" key="1">
    <citation type="journal article" date="2019" name="Int. J. Syst. Evol. Microbiol.">
        <title>The Global Catalogue of Microorganisms (GCM) 10K type strain sequencing project: providing services to taxonomists for standard genome sequencing and annotation.</title>
        <authorList>
            <consortium name="The Broad Institute Genomics Platform"/>
            <consortium name="The Broad Institute Genome Sequencing Center for Infectious Disease"/>
            <person name="Wu L."/>
            <person name="Ma J."/>
        </authorList>
    </citation>
    <scope>NUCLEOTIDE SEQUENCE [LARGE SCALE GENOMIC DNA]</scope>
    <source>
        <strain evidence="2">IBRC-M 10987</strain>
    </source>
</reference>
<dbReference type="InterPro" id="IPR045527">
    <property type="entry name" value="DUF6470"/>
</dbReference>
<protein>
    <submittedName>
        <fullName evidence="1">DUF6470 family protein</fullName>
    </submittedName>
</protein>
<organism evidence="1 2">
    <name type="scientific">Paenibacillus xanthanilyticus</name>
    <dbReference type="NCBI Taxonomy" id="1783531"/>
    <lineage>
        <taxon>Bacteria</taxon>
        <taxon>Bacillati</taxon>
        <taxon>Bacillota</taxon>
        <taxon>Bacilli</taxon>
        <taxon>Bacillales</taxon>
        <taxon>Paenibacillaceae</taxon>
        <taxon>Paenibacillus</taxon>
    </lineage>
</organism>
<dbReference type="EMBL" id="JBHSAM010000025">
    <property type="protein sequence ID" value="MFC4100351.1"/>
    <property type="molecule type" value="Genomic_DNA"/>
</dbReference>
<dbReference type="Proteomes" id="UP001595715">
    <property type="component" value="Unassembled WGS sequence"/>
</dbReference>
<evidence type="ECO:0000313" key="1">
    <source>
        <dbReference type="EMBL" id="MFC4100351.1"/>
    </source>
</evidence>
<accession>A0ABV8K2W6</accession>
<comment type="caution">
    <text evidence="1">The sequence shown here is derived from an EMBL/GenBank/DDBJ whole genome shotgun (WGS) entry which is preliminary data.</text>
</comment>
<sequence length="188" mass="21452">MRIPQIQIHQEYAWIGIQTTSAKQEIEQPQATVEIKQTSAQLTIEQPNGELAIDQTRARDALAMGNNLEMMKRIYQKSAELALQGISRIVEKGDRMATIHDGSNPIPEMAMDWRRTFPEFAFEGPASMDNVDIQYTAHRPIIEWNLGGVEYNVTTHKAEHQYTPGKAEIYLRQRNSVEFTLPQVDLTL</sequence>
<dbReference type="Pfam" id="PF20074">
    <property type="entry name" value="DUF6470"/>
    <property type="match status" value="1"/>
</dbReference>